<reference evidence="3" key="1">
    <citation type="submission" date="2021-02" db="EMBL/GenBank/DDBJ databases">
        <title>First Annotated Genome of the Yellow-green Alga Tribonema minus.</title>
        <authorList>
            <person name="Mahan K.M."/>
        </authorList>
    </citation>
    <scope>NUCLEOTIDE SEQUENCE</scope>
    <source>
        <strain evidence="3">UTEX B ZZ1240</strain>
    </source>
</reference>
<feature type="transmembrane region" description="Helical" evidence="2">
    <location>
        <begin position="260"/>
        <end position="277"/>
    </location>
</feature>
<keyword evidence="4" id="KW-1185">Reference proteome</keyword>
<feature type="compositionally biased region" description="Pro residues" evidence="1">
    <location>
        <begin position="317"/>
        <end position="326"/>
    </location>
</feature>
<feature type="compositionally biased region" description="Low complexity" evidence="1">
    <location>
        <begin position="298"/>
        <end position="309"/>
    </location>
</feature>
<comment type="caution">
    <text evidence="3">The sequence shown here is derived from an EMBL/GenBank/DDBJ whole genome shotgun (WGS) entry which is preliminary data.</text>
</comment>
<organism evidence="3 4">
    <name type="scientific">Tribonema minus</name>
    <dbReference type="NCBI Taxonomy" id="303371"/>
    <lineage>
        <taxon>Eukaryota</taxon>
        <taxon>Sar</taxon>
        <taxon>Stramenopiles</taxon>
        <taxon>Ochrophyta</taxon>
        <taxon>PX clade</taxon>
        <taxon>Xanthophyceae</taxon>
        <taxon>Tribonematales</taxon>
        <taxon>Tribonemataceae</taxon>
        <taxon>Tribonema</taxon>
    </lineage>
</organism>
<gene>
    <name evidence="3" type="ORF">JKP88DRAFT_254971</name>
</gene>
<proteinExistence type="predicted"/>
<dbReference type="AlphaFoldDB" id="A0A835Z5L7"/>
<keyword evidence="2" id="KW-1133">Transmembrane helix</keyword>
<sequence length="336" mass="37042">MAAGAALIDASRTNTDTFDMLLAAAWSVHWAAAIAEAGLAEDWPVIPWHGRTGTTVILKNLRGLSASEAKSLTPKCFPTLGAHTPAADVAAISRLLESVPTNQTERLLYSARLALIWQFVTVVLHLILGSILWITGWASGAVLCAHADGIKCGMPPQLNSFVRILRFWLCANVIPWWIVFSRFARAKQSKCERLVPSCCTGFPSFLRHLCIAWPVRWGTRDRQWPPQCCPFNFDRDATLVCRPVIRNTGRRLTSREITRGLVRMAIVVAVAAPKLYIEGLILARCLLLFMSSVPPERPASSQQSSQPCQCRHHRSAAPPPPPPGPPCTVCRQVERT</sequence>
<feature type="transmembrane region" description="Helical" evidence="2">
    <location>
        <begin position="164"/>
        <end position="184"/>
    </location>
</feature>
<keyword evidence="2" id="KW-0812">Transmembrane</keyword>
<dbReference type="EMBL" id="JAFCMP010000132">
    <property type="protein sequence ID" value="KAG5185450.1"/>
    <property type="molecule type" value="Genomic_DNA"/>
</dbReference>
<name>A0A835Z5L7_9STRA</name>
<keyword evidence="2" id="KW-0472">Membrane</keyword>
<protein>
    <submittedName>
        <fullName evidence="3">Uncharacterized protein</fullName>
    </submittedName>
</protein>
<feature type="region of interest" description="Disordered" evidence="1">
    <location>
        <begin position="297"/>
        <end position="336"/>
    </location>
</feature>
<feature type="transmembrane region" description="Helical" evidence="2">
    <location>
        <begin position="113"/>
        <end position="134"/>
    </location>
</feature>
<evidence type="ECO:0000313" key="4">
    <source>
        <dbReference type="Proteomes" id="UP000664859"/>
    </source>
</evidence>
<evidence type="ECO:0000256" key="2">
    <source>
        <dbReference type="SAM" id="Phobius"/>
    </source>
</evidence>
<accession>A0A835Z5L7</accession>
<evidence type="ECO:0000313" key="3">
    <source>
        <dbReference type="EMBL" id="KAG5185450.1"/>
    </source>
</evidence>
<dbReference type="Proteomes" id="UP000664859">
    <property type="component" value="Unassembled WGS sequence"/>
</dbReference>
<evidence type="ECO:0000256" key="1">
    <source>
        <dbReference type="SAM" id="MobiDB-lite"/>
    </source>
</evidence>